<protein>
    <submittedName>
        <fullName evidence="2">Uncharacterized protein</fullName>
    </submittedName>
</protein>
<accession>A0A6J4UHZ9</accession>
<feature type="non-terminal residue" evidence="2">
    <location>
        <position position="1"/>
    </location>
</feature>
<name>A0A6J4UHZ9_9BACT</name>
<evidence type="ECO:0000256" key="1">
    <source>
        <dbReference type="SAM" id="MobiDB-lite"/>
    </source>
</evidence>
<sequence length="43" mass="4912">AVVGPWPTTGEAWARRVRPTRRPRSVPHPGHRPCRDIVRSMVL</sequence>
<feature type="region of interest" description="Disordered" evidence="1">
    <location>
        <begin position="19"/>
        <end position="43"/>
    </location>
</feature>
<reference evidence="2" key="1">
    <citation type="submission" date="2020-02" db="EMBL/GenBank/DDBJ databases">
        <authorList>
            <person name="Meier V. D."/>
        </authorList>
    </citation>
    <scope>NUCLEOTIDE SEQUENCE</scope>
    <source>
        <strain evidence="2">AVDCRST_MAG70</strain>
    </source>
</reference>
<dbReference type="AlphaFoldDB" id="A0A6J4UHZ9"/>
<dbReference type="EMBL" id="CADCWH010000147">
    <property type="protein sequence ID" value="CAA9551338.1"/>
    <property type="molecule type" value="Genomic_DNA"/>
</dbReference>
<feature type="compositionally biased region" description="Basic residues" evidence="1">
    <location>
        <begin position="19"/>
        <end position="32"/>
    </location>
</feature>
<proteinExistence type="predicted"/>
<organism evidence="2">
    <name type="scientific">uncultured Thermomicrobiales bacterium</name>
    <dbReference type="NCBI Taxonomy" id="1645740"/>
    <lineage>
        <taxon>Bacteria</taxon>
        <taxon>Pseudomonadati</taxon>
        <taxon>Thermomicrobiota</taxon>
        <taxon>Thermomicrobia</taxon>
        <taxon>Thermomicrobiales</taxon>
        <taxon>environmental samples</taxon>
    </lineage>
</organism>
<feature type="non-terminal residue" evidence="2">
    <location>
        <position position="43"/>
    </location>
</feature>
<evidence type="ECO:0000313" key="2">
    <source>
        <dbReference type="EMBL" id="CAA9551338.1"/>
    </source>
</evidence>
<feature type="compositionally biased region" description="Basic and acidic residues" evidence="1">
    <location>
        <begin position="33"/>
        <end position="43"/>
    </location>
</feature>
<gene>
    <name evidence="2" type="ORF">AVDCRST_MAG70-950</name>
</gene>